<dbReference type="InParanoid" id="A0A0H2R2K0"/>
<keyword evidence="2" id="KW-1185">Reference proteome</keyword>
<evidence type="ECO:0000313" key="1">
    <source>
        <dbReference type="EMBL" id="KLO06009.1"/>
    </source>
</evidence>
<dbReference type="Proteomes" id="UP000053477">
    <property type="component" value="Unassembled WGS sequence"/>
</dbReference>
<accession>A0A0H2R2K0</accession>
<protein>
    <submittedName>
        <fullName evidence="1">Uncharacterized protein</fullName>
    </submittedName>
</protein>
<gene>
    <name evidence="1" type="ORF">SCHPADRAFT_895822</name>
</gene>
<organism evidence="1 2">
    <name type="scientific">Schizopora paradoxa</name>
    <dbReference type="NCBI Taxonomy" id="27342"/>
    <lineage>
        <taxon>Eukaryota</taxon>
        <taxon>Fungi</taxon>
        <taxon>Dikarya</taxon>
        <taxon>Basidiomycota</taxon>
        <taxon>Agaricomycotina</taxon>
        <taxon>Agaricomycetes</taxon>
        <taxon>Hymenochaetales</taxon>
        <taxon>Schizoporaceae</taxon>
        <taxon>Schizopora</taxon>
    </lineage>
</organism>
<dbReference type="EMBL" id="KQ086247">
    <property type="protein sequence ID" value="KLO06009.1"/>
    <property type="molecule type" value="Genomic_DNA"/>
</dbReference>
<proteinExistence type="predicted"/>
<evidence type="ECO:0000313" key="2">
    <source>
        <dbReference type="Proteomes" id="UP000053477"/>
    </source>
</evidence>
<dbReference type="AlphaFoldDB" id="A0A0H2R2K0"/>
<name>A0A0H2R2K0_9AGAM</name>
<reference evidence="1 2" key="1">
    <citation type="submission" date="2015-04" db="EMBL/GenBank/DDBJ databases">
        <title>Complete genome sequence of Schizopora paradoxa KUC8140, a cosmopolitan wood degrader in East Asia.</title>
        <authorList>
            <consortium name="DOE Joint Genome Institute"/>
            <person name="Min B."/>
            <person name="Park H."/>
            <person name="Jang Y."/>
            <person name="Kim J.-J."/>
            <person name="Kim K.H."/>
            <person name="Pangilinan J."/>
            <person name="Lipzen A."/>
            <person name="Riley R."/>
            <person name="Grigoriev I.V."/>
            <person name="Spatafora J.W."/>
            <person name="Choi I.-G."/>
        </authorList>
    </citation>
    <scope>NUCLEOTIDE SEQUENCE [LARGE SCALE GENOMIC DNA]</scope>
    <source>
        <strain evidence="1 2">KUC8140</strain>
    </source>
</reference>
<sequence>MHTVMMRQVKRLFGTRQKMSENYYSISMYMYQIQNGPRKQSAEFATLTRPPLLLSCHTTTMRATPSVCRVAMNDTPQDVTSTSTKTQPALVERLPAADDTSNVPLNSTSFLDELRNDETTTGYTYFSTWSTNYTMSNLPGPGRLLGNVYSKAGKALEKRIGRLVNRTAAKEYAQAVDLLLQPESLASPSIGEMFASKDPGEHEKACTILLTCAKSNNLSIQVKSFASIVMNFVEHPTKVRTAFRSFLERRNELSDVIAFSWKRPGIEYSNSWLYWNRKASQCLSSHPNSFFDATADFDDVKAEYLDFSHFERLLLNCAKSVQYEDFRPN</sequence>